<dbReference type="EMBL" id="JAZDUA010000102">
    <property type="protein sequence ID" value="KAK7868009.1"/>
    <property type="molecule type" value="Genomic_DNA"/>
</dbReference>
<comment type="catalytic activity">
    <reaction evidence="9 10">
        <text>a long-chain fatty acyl-CoA + 2 NADPH + 2 H(+) = a long-chain primary fatty alcohol + 2 NADP(+) + CoA</text>
        <dbReference type="Rhea" id="RHEA:52716"/>
        <dbReference type="ChEBI" id="CHEBI:15378"/>
        <dbReference type="ChEBI" id="CHEBI:57287"/>
        <dbReference type="ChEBI" id="CHEBI:57783"/>
        <dbReference type="ChEBI" id="CHEBI:58349"/>
        <dbReference type="ChEBI" id="CHEBI:77396"/>
        <dbReference type="ChEBI" id="CHEBI:83139"/>
        <dbReference type="EC" id="1.2.1.84"/>
    </reaction>
</comment>
<comment type="similarity">
    <text evidence="2 10">Belongs to the fatty acyl-CoA reductase family.</text>
</comment>
<evidence type="ECO:0000256" key="8">
    <source>
        <dbReference type="ARBA" id="ARBA00023136"/>
    </source>
</evidence>
<evidence type="ECO:0000313" key="13">
    <source>
        <dbReference type="Proteomes" id="UP001378592"/>
    </source>
</evidence>
<keyword evidence="4 10" id="KW-0812">Transmembrane</keyword>
<dbReference type="GO" id="GO:0016020">
    <property type="term" value="C:membrane"/>
    <property type="evidence" value="ECO:0007669"/>
    <property type="project" value="UniProtKB-SubCell"/>
</dbReference>
<proteinExistence type="inferred from homology"/>
<comment type="function">
    <text evidence="10">Catalyzes the reduction of fatty acyl-CoA to fatty alcohols.</text>
</comment>
<comment type="subcellular location">
    <subcellularLocation>
        <location evidence="1">Membrane</location>
        <topology evidence="1">Multi-pass membrane protein</topology>
    </subcellularLocation>
</comment>
<feature type="domain" description="Thioester reductase (TE)" evidence="11">
    <location>
        <begin position="31"/>
        <end position="301"/>
    </location>
</feature>
<keyword evidence="6 10" id="KW-1133">Transmembrane helix</keyword>
<gene>
    <name evidence="12" type="ORF">R5R35_010183</name>
</gene>
<dbReference type="InterPro" id="IPR013120">
    <property type="entry name" value="FAR_NAD-bd"/>
</dbReference>
<feature type="transmembrane region" description="Helical" evidence="10">
    <location>
        <begin position="474"/>
        <end position="494"/>
    </location>
</feature>
<dbReference type="SUPFAM" id="SSF51735">
    <property type="entry name" value="NAD(P)-binding Rossmann-fold domains"/>
    <property type="match status" value="1"/>
</dbReference>
<dbReference type="Pfam" id="PF07993">
    <property type="entry name" value="NAD_binding_4"/>
    <property type="match status" value="1"/>
</dbReference>
<keyword evidence="10" id="KW-0560">Oxidoreductase</keyword>
<dbReference type="PANTHER" id="PTHR11011">
    <property type="entry name" value="MALE STERILITY PROTEIN 2-RELATED"/>
    <property type="match status" value="1"/>
</dbReference>
<evidence type="ECO:0000256" key="7">
    <source>
        <dbReference type="ARBA" id="ARBA00023098"/>
    </source>
</evidence>
<dbReference type="FunFam" id="3.40.50.720:FF:000143">
    <property type="entry name" value="Fatty acyl-CoA reductase"/>
    <property type="match status" value="1"/>
</dbReference>
<evidence type="ECO:0000256" key="10">
    <source>
        <dbReference type="RuleBase" id="RU363097"/>
    </source>
</evidence>
<evidence type="ECO:0000256" key="5">
    <source>
        <dbReference type="ARBA" id="ARBA00022857"/>
    </source>
</evidence>
<dbReference type="CDD" id="cd05236">
    <property type="entry name" value="FAR-N_SDR_e"/>
    <property type="match status" value="1"/>
</dbReference>
<dbReference type="PANTHER" id="PTHR11011:SF24">
    <property type="entry name" value="FATTY ACYL-COA REDUCTASE"/>
    <property type="match status" value="1"/>
</dbReference>
<keyword evidence="8 10" id="KW-0472">Membrane</keyword>
<evidence type="ECO:0000256" key="2">
    <source>
        <dbReference type="ARBA" id="ARBA00005928"/>
    </source>
</evidence>
<keyword evidence="3 10" id="KW-0444">Lipid biosynthesis</keyword>
<dbReference type="GO" id="GO:0102965">
    <property type="term" value="F:alcohol-forming long-chain fatty acyl-CoA reductase activity"/>
    <property type="evidence" value="ECO:0007669"/>
    <property type="project" value="UniProtKB-EC"/>
</dbReference>
<reference evidence="12 13" key="1">
    <citation type="submission" date="2024-03" db="EMBL/GenBank/DDBJ databases">
        <title>The genome assembly and annotation of the cricket Gryllus longicercus Weissman &amp; Gray.</title>
        <authorList>
            <person name="Szrajer S."/>
            <person name="Gray D."/>
            <person name="Ylla G."/>
        </authorList>
    </citation>
    <scope>NUCLEOTIDE SEQUENCE [LARGE SCALE GENOMIC DNA]</scope>
    <source>
        <strain evidence="12">DAG 2021-001</strain>
        <tissue evidence="12">Whole body minus gut</tissue>
    </source>
</reference>
<dbReference type="EC" id="1.2.1.84" evidence="10"/>
<evidence type="ECO:0000259" key="11">
    <source>
        <dbReference type="Pfam" id="PF07993"/>
    </source>
</evidence>
<evidence type="ECO:0000256" key="4">
    <source>
        <dbReference type="ARBA" id="ARBA00022692"/>
    </source>
</evidence>
<protein>
    <recommendedName>
        <fullName evidence="10">Fatty acyl-CoA reductase</fullName>
        <ecNumber evidence="10">1.2.1.84</ecNumber>
    </recommendedName>
</protein>
<evidence type="ECO:0000256" key="3">
    <source>
        <dbReference type="ARBA" id="ARBA00022516"/>
    </source>
</evidence>
<keyword evidence="13" id="KW-1185">Reference proteome</keyword>
<dbReference type="Gene3D" id="3.40.50.720">
    <property type="entry name" value="NAD(P)-binding Rossmann-like Domain"/>
    <property type="match status" value="1"/>
</dbReference>
<name>A0AAN9VMV1_9ORTH</name>
<organism evidence="12 13">
    <name type="scientific">Gryllus longicercus</name>
    <dbReference type="NCBI Taxonomy" id="2509291"/>
    <lineage>
        <taxon>Eukaryota</taxon>
        <taxon>Metazoa</taxon>
        <taxon>Ecdysozoa</taxon>
        <taxon>Arthropoda</taxon>
        <taxon>Hexapoda</taxon>
        <taxon>Insecta</taxon>
        <taxon>Pterygota</taxon>
        <taxon>Neoptera</taxon>
        <taxon>Polyneoptera</taxon>
        <taxon>Orthoptera</taxon>
        <taxon>Ensifera</taxon>
        <taxon>Gryllidea</taxon>
        <taxon>Grylloidea</taxon>
        <taxon>Gryllidae</taxon>
        <taxon>Gryllinae</taxon>
        <taxon>Gryllus</taxon>
    </lineage>
</organism>
<dbReference type="InterPro" id="IPR036291">
    <property type="entry name" value="NAD(P)-bd_dom_sf"/>
</dbReference>
<evidence type="ECO:0000256" key="9">
    <source>
        <dbReference type="ARBA" id="ARBA00052530"/>
    </source>
</evidence>
<comment type="caution">
    <text evidence="12">The sequence shown here is derived from an EMBL/GenBank/DDBJ whole genome shotgun (WGS) entry which is preliminary data.</text>
</comment>
<sequence>MGTDRGSETPGDAGAERGRVASCFAGKDVFVTGGSGFVGRVLIEKLLREAPDVGTIFVLVRAKKGVPARERVHNFTQVSLFDGLRRQQPHALSKVQGVEGDVALLGLGLSDGDRKLLEERVAFVFHAAASVRFNDPLPKAVCLNTRGTSELCEMALRMRRLEAFIYVSTAYTNCNRLEIDEKLYPPPGDWRTFNELVDKMDPLLLDILTPKLVGNSINTYIFTKALAEDVVNDYRHQLPIGIIRPSIVCPSAEEPFPGWTDNFYGPTTVLLGNGMGALHVNLADPEVDMNLIPVDYVVRAIMLLAIKLAVHRSTGTLPVYNATSHNRQLLKLHTIKESMYSCLAELRLPRVYKWFSLILKNVFIFRILFILIDLPIAIALDCIAWCTNQPTRMIKVHRRSIVAQLKNHYFSHNTFKFYNSNYLSLNETLGPKEKQRYRLTVNHILWEPLMLLTQHEIKNYFFPKNAKNPGPITVLLEFVHFIICGILLLLVWKSSCLTPLIRISFNILKLLLPLPIIQLIF</sequence>
<dbReference type="GO" id="GO:0035336">
    <property type="term" value="P:long-chain fatty-acyl-CoA metabolic process"/>
    <property type="evidence" value="ECO:0007669"/>
    <property type="project" value="TreeGrafter"/>
</dbReference>
<keyword evidence="5 10" id="KW-0521">NADP</keyword>
<evidence type="ECO:0000256" key="1">
    <source>
        <dbReference type="ARBA" id="ARBA00004141"/>
    </source>
</evidence>
<dbReference type="Proteomes" id="UP001378592">
    <property type="component" value="Unassembled WGS sequence"/>
</dbReference>
<dbReference type="AlphaFoldDB" id="A0AAN9VMV1"/>
<evidence type="ECO:0000256" key="6">
    <source>
        <dbReference type="ARBA" id="ARBA00022989"/>
    </source>
</evidence>
<dbReference type="GO" id="GO:0080019">
    <property type="term" value="F:alcohol-forming very long-chain fatty acyl-CoA reductase activity"/>
    <property type="evidence" value="ECO:0007669"/>
    <property type="project" value="InterPro"/>
</dbReference>
<dbReference type="GO" id="GO:0005777">
    <property type="term" value="C:peroxisome"/>
    <property type="evidence" value="ECO:0007669"/>
    <property type="project" value="TreeGrafter"/>
</dbReference>
<evidence type="ECO:0000313" key="12">
    <source>
        <dbReference type="EMBL" id="KAK7868009.1"/>
    </source>
</evidence>
<accession>A0AAN9VMV1</accession>
<keyword evidence="7 10" id="KW-0443">Lipid metabolism</keyword>
<feature type="transmembrane region" description="Helical" evidence="10">
    <location>
        <begin position="363"/>
        <end position="386"/>
    </location>
</feature>
<dbReference type="InterPro" id="IPR026055">
    <property type="entry name" value="FAR"/>
</dbReference>